<feature type="binding site" evidence="2">
    <location>
        <position position="73"/>
    </location>
    <ligand>
        <name>Mg(2+)</name>
        <dbReference type="ChEBI" id="CHEBI:18420"/>
        <label>2</label>
    </ligand>
</feature>
<dbReference type="InterPro" id="IPR006283">
    <property type="entry name" value="ThiL-like"/>
</dbReference>
<evidence type="ECO:0000256" key="1">
    <source>
        <dbReference type="ARBA" id="ARBA00022977"/>
    </source>
</evidence>
<dbReference type="Pfam" id="PF00586">
    <property type="entry name" value="AIRS"/>
    <property type="match status" value="1"/>
</dbReference>
<feature type="binding site" evidence="2">
    <location>
        <position position="28"/>
    </location>
    <ligand>
        <name>Mg(2+)</name>
        <dbReference type="ChEBI" id="CHEBI:18420"/>
        <label>3</label>
    </ligand>
</feature>
<dbReference type="InterPro" id="IPR016188">
    <property type="entry name" value="PurM-like_N"/>
</dbReference>
<dbReference type="GO" id="GO:0005524">
    <property type="term" value="F:ATP binding"/>
    <property type="evidence" value="ECO:0007669"/>
    <property type="project" value="UniProtKB-UniRule"/>
</dbReference>
<feature type="domain" description="PurM-like C-terminal" evidence="4">
    <location>
        <begin position="148"/>
        <end position="296"/>
    </location>
</feature>
<reference evidence="5 6" key="1">
    <citation type="submission" date="2015-11" db="EMBL/GenBank/DDBJ databases">
        <title>Genomic analysis of 38 Legionella species identifies large and diverse effector repertoires.</title>
        <authorList>
            <person name="Burstein D."/>
            <person name="Amaro F."/>
            <person name="Zusman T."/>
            <person name="Lifshitz Z."/>
            <person name="Cohen O."/>
            <person name="Gilbert J.A."/>
            <person name="Pupko T."/>
            <person name="Shuman H.A."/>
            <person name="Segal G."/>
        </authorList>
    </citation>
    <scope>NUCLEOTIDE SEQUENCE [LARGE SCALE GENOMIC DNA]</scope>
    <source>
        <strain evidence="5 6">Mt.St.Helens-9</strain>
    </source>
</reference>
<dbReference type="RefSeq" id="WP_058484524.1">
    <property type="nucleotide sequence ID" value="NZ_CAAAII010000007.1"/>
</dbReference>
<dbReference type="PANTHER" id="PTHR30270">
    <property type="entry name" value="THIAMINE-MONOPHOSPHATE KINASE"/>
    <property type="match status" value="1"/>
</dbReference>
<dbReference type="UniPathway" id="UPA00060">
    <property type="reaction ID" value="UER00142"/>
</dbReference>
<dbReference type="GO" id="GO:0000287">
    <property type="term" value="F:magnesium ion binding"/>
    <property type="evidence" value="ECO:0007669"/>
    <property type="project" value="UniProtKB-UniRule"/>
</dbReference>
<evidence type="ECO:0000256" key="2">
    <source>
        <dbReference type="HAMAP-Rule" id="MF_02128"/>
    </source>
</evidence>
<feature type="binding site" evidence="2">
    <location>
        <position position="120"/>
    </location>
    <ligand>
        <name>Mg(2+)</name>
        <dbReference type="ChEBI" id="CHEBI:18420"/>
        <label>1</label>
    </ligand>
</feature>
<protein>
    <recommendedName>
        <fullName evidence="2">Thiamine-monophosphate kinase</fullName>
        <shortName evidence="2">TMP kinase</shortName>
        <shortName evidence="2">Thiamine-phosphate kinase</shortName>
        <ecNumber evidence="2">2.7.4.16</ecNumber>
    </recommendedName>
</protein>
<dbReference type="InterPro" id="IPR036676">
    <property type="entry name" value="PurM-like_C_sf"/>
</dbReference>
<dbReference type="HAMAP" id="MF_02128">
    <property type="entry name" value="TMP_kinase"/>
    <property type="match status" value="1"/>
</dbReference>
<keyword evidence="2" id="KW-0479">Metal-binding</keyword>
<comment type="caution">
    <text evidence="2">Lacks conserved residue(s) required for the propagation of feature annotation.</text>
</comment>
<dbReference type="PANTHER" id="PTHR30270:SF0">
    <property type="entry name" value="THIAMINE-MONOPHOSPHATE KINASE"/>
    <property type="match status" value="1"/>
</dbReference>
<dbReference type="InterPro" id="IPR036921">
    <property type="entry name" value="PurM-like_N_sf"/>
</dbReference>
<name>A0A0W0YWS2_LEGSP</name>
<dbReference type="OrthoDB" id="9802811at2"/>
<comment type="function">
    <text evidence="2">Catalyzes the ATP-dependent phosphorylation of thiamine-monophosphate (TMP) to form thiamine-pyrophosphate (TPP), the active form of vitamin B1.</text>
</comment>
<keyword evidence="2" id="KW-0808">Transferase</keyword>
<feature type="binding site" evidence="2">
    <location>
        <position position="211"/>
    </location>
    <ligand>
        <name>Mg(2+)</name>
        <dbReference type="ChEBI" id="CHEBI:18420"/>
        <label>5</label>
    </ligand>
</feature>
<dbReference type="Proteomes" id="UP000054877">
    <property type="component" value="Unassembled WGS sequence"/>
</dbReference>
<organism evidence="5 6">
    <name type="scientific">Legionella spiritensis</name>
    <dbReference type="NCBI Taxonomy" id="452"/>
    <lineage>
        <taxon>Bacteria</taxon>
        <taxon>Pseudomonadati</taxon>
        <taxon>Pseudomonadota</taxon>
        <taxon>Gammaproteobacteria</taxon>
        <taxon>Legionellales</taxon>
        <taxon>Legionellaceae</taxon>
        <taxon>Legionella</taxon>
    </lineage>
</organism>
<dbReference type="Gene3D" id="3.30.1330.10">
    <property type="entry name" value="PurM-like, N-terminal domain"/>
    <property type="match status" value="1"/>
</dbReference>
<comment type="catalytic activity">
    <reaction evidence="2">
        <text>thiamine phosphate + ATP = thiamine diphosphate + ADP</text>
        <dbReference type="Rhea" id="RHEA:15913"/>
        <dbReference type="ChEBI" id="CHEBI:30616"/>
        <dbReference type="ChEBI" id="CHEBI:37575"/>
        <dbReference type="ChEBI" id="CHEBI:58937"/>
        <dbReference type="ChEBI" id="CHEBI:456216"/>
        <dbReference type="EC" id="2.7.4.16"/>
    </reaction>
</comment>
<dbReference type="CDD" id="cd02194">
    <property type="entry name" value="ThiL"/>
    <property type="match status" value="1"/>
</dbReference>
<keyword evidence="6" id="KW-1185">Reference proteome</keyword>
<comment type="miscellaneous">
    <text evidence="2">Reaction mechanism of ThiL seems to utilize a direct, inline transfer of the gamma-phosphate of ATP to TMP rather than a phosphorylated enzyme intermediate.</text>
</comment>
<feature type="binding site" evidence="2">
    <location>
        <position position="45"/>
    </location>
    <ligand>
        <name>Mg(2+)</name>
        <dbReference type="ChEBI" id="CHEBI:18420"/>
        <label>2</label>
    </ligand>
</feature>
<dbReference type="Gene3D" id="3.90.650.10">
    <property type="entry name" value="PurM-like C-terminal domain"/>
    <property type="match status" value="1"/>
</dbReference>
<feature type="binding site" evidence="2">
    <location>
        <position position="210"/>
    </location>
    <ligand>
        <name>ATP</name>
        <dbReference type="ChEBI" id="CHEBI:30616"/>
    </ligand>
</feature>
<feature type="binding site" evidence="2">
    <location>
        <position position="52"/>
    </location>
    <ligand>
        <name>substrate</name>
    </ligand>
</feature>
<dbReference type="SUPFAM" id="SSF56042">
    <property type="entry name" value="PurM C-terminal domain-like"/>
    <property type="match status" value="1"/>
</dbReference>
<evidence type="ECO:0000259" key="3">
    <source>
        <dbReference type="Pfam" id="PF00586"/>
    </source>
</evidence>
<accession>A0A0W0YWS2</accession>
<dbReference type="SUPFAM" id="SSF55326">
    <property type="entry name" value="PurM N-terminal domain-like"/>
    <property type="match status" value="1"/>
</dbReference>
<keyword evidence="2" id="KW-0067">ATP-binding</keyword>
<feature type="binding site" evidence="2">
    <location>
        <position position="45"/>
    </location>
    <ligand>
        <name>Mg(2+)</name>
        <dbReference type="ChEBI" id="CHEBI:18420"/>
        <label>1</label>
    </ligand>
</feature>
<dbReference type="PATRIC" id="fig|452.5.peg.2883"/>
<dbReference type="GO" id="GO:0009030">
    <property type="term" value="F:thiamine-phosphate kinase activity"/>
    <property type="evidence" value="ECO:0007669"/>
    <property type="project" value="UniProtKB-UniRule"/>
</dbReference>
<feature type="binding site" evidence="2">
    <location>
        <position position="144"/>
    </location>
    <ligand>
        <name>ATP</name>
        <dbReference type="ChEBI" id="CHEBI:30616"/>
    </ligand>
</feature>
<dbReference type="NCBIfam" id="TIGR01379">
    <property type="entry name" value="thiL"/>
    <property type="match status" value="1"/>
</dbReference>
<feature type="domain" description="PurM-like N-terminal" evidence="3">
    <location>
        <begin position="26"/>
        <end position="136"/>
    </location>
</feature>
<keyword evidence="2" id="KW-0460">Magnesium</keyword>
<dbReference type="GO" id="GO:0009228">
    <property type="term" value="P:thiamine biosynthetic process"/>
    <property type="evidence" value="ECO:0007669"/>
    <property type="project" value="UniProtKB-KW"/>
</dbReference>
<keyword evidence="2 5" id="KW-0418">Kinase</keyword>
<comment type="similarity">
    <text evidence="2">Belongs to the thiamine-monophosphate kinase family.</text>
</comment>
<dbReference type="PIRSF" id="PIRSF005303">
    <property type="entry name" value="Thiam_monoph_kin"/>
    <property type="match status" value="1"/>
</dbReference>
<evidence type="ECO:0000313" key="6">
    <source>
        <dbReference type="Proteomes" id="UP000054877"/>
    </source>
</evidence>
<feature type="binding site" evidence="2">
    <location>
        <position position="314"/>
    </location>
    <ligand>
        <name>substrate</name>
    </ligand>
</feature>
<keyword evidence="1 2" id="KW-0784">Thiamine biosynthesis</keyword>
<feature type="binding site" evidence="2">
    <location>
        <position position="28"/>
    </location>
    <ligand>
        <name>Mg(2+)</name>
        <dbReference type="ChEBI" id="CHEBI:18420"/>
        <label>4</label>
    </ligand>
</feature>
<dbReference type="GO" id="GO:0009229">
    <property type="term" value="P:thiamine diphosphate biosynthetic process"/>
    <property type="evidence" value="ECO:0007669"/>
    <property type="project" value="UniProtKB-UniRule"/>
</dbReference>
<dbReference type="EC" id="2.7.4.16" evidence="2"/>
<proteinExistence type="inferred from homology"/>
<feature type="binding site" evidence="2">
    <location>
        <position position="208"/>
    </location>
    <ligand>
        <name>Mg(2+)</name>
        <dbReference type="ChEBI" id="CHEBI:18420"/>
        <label>3</label>
    </ligand>
</feature>
<dbReference type="AlphaFoldDB" id="A0A0W0YWS2"/>
<feature type="binding site" evidence="2">
    <location>
        <position position="258"/>
    </location>
    <ligand>
        <name>substrate</name>
    </ligand>
</feature>
<feature type="binding site" evidence="2">
    <location>
        <position position="44"/>
    </location>
    <ligand>
        <name>Mg(2+)</name>
        <dbReference type="ChEBI" id="CHEBI:18420"/>
        <label>1</label>
    </ligand>
</feature>
<feature type="binding site" evidence="2">
    <location>
        <begin position="119"/>
        <end position="120"/>
    </location>
    <ligand>
        <name>ATP</name>
        <dbReference type="ChEBI" id="CHEBI:30616"/>
    </ligand>
</feature>
<dbReference type="EMBL" id="LNYX01000032">
    <property type="protein sequence ID" value="KTD61365.1"/>
    <property type="molecule type" value="Genomic_DNA"/>
</dbReference>
<keyword evidence="2" id="KW-0547">Nucleotide-binding</keyword>
<evidence type="ECO:0000313" key="5">
    <source>
        <dbReference type="EMBL" id="KTD61365.1"/>
    </source>
</evidence>
<comment type="pathway">
    <text evidence="2">Cofactor biosynthesis; thiamine diphosphate biosynthesis; thiamine diphosphate from thiamine phosphate: step 1/1.</text>
</comment>
<dbReference type="InterPro" id="IPR010918">
    <property type="entry name" value="PurM-like_C_dom"/>
</dbReference>
<feature type="binding site" evidence="2">
    <location>
        <position position="43"/>
    </location>
    <ligand>
        <name>Mg(2+)</name>
        <dbReference type="ChEBI" id="CHEBI:18420"/>
        <label>4</label>
    </ligand>
</feature>
<comment type="caution">
    <text evidence="5">The sequence shown here is derived from an EMBL/GenBank/DDBJ whole genome shotgun (WGS) entry which is preliminary data.</text>
</comment>
<dbReference type="STRING" id="452.Lspi_2607"/>
<sequence length="317" mass="34221">MNEFTIIDSFFSKTGIERKDVVFGIGDDAACVQVPVGHQLLISTDTLVADVHFLRDWDPYDIAWKSVMVNVSDIAAMGGQPCWVSLALTMPFCDESWLTRFSEGLHDALRQFNIMLIGGDTTHGPLSITLTIHGLIETGKSVRRNGAKPGDKIMVTGELGGAALAVSLLEAKDMDGADQKILMQKLQRPCPRVDFASVLRTCASAAIDISDGLSADLAHICAQSQVGACLDLAKIPVHPLVIKYQGYQAVDFALGGGDDYELCFTLPDNYEKTMHALLEEQGLVCYSIGIIVEGKGLMADSGDGRLIPLSPKGYSHF</sequence>
<gene>
    <name evidence="2" type="primary">thiL</name>
    <name evidence="5" type="ORF">Lspi_2607</name>
</gene>
<evidence type="ECO:0000259" key="4">
    <source>
        <dbReference type="Pfam" id="PF02769"/>
    </source>
</evidence>
<feature type="binding site" evidence="2">
    <location>
        <position position="73"/>
    </location>
    <ligand>
        <name>Mg(2+)</name>
        <dbReference type="ChEBI" id="CHEBI:18420"/>
        <label>3</label>
    </ligand>
</feature>
<feature type="binding site" evidence="2">
    <location>
        <position position="73"/>
    </location>
    <ligand>
        <name>Mg(2+)</name>
        <dbReference type="ChEBI" id="CHEBI:18420"/>
        <label>4</label>
    </ligand>
</feature>
<dbReference type="Pfam" id="PF02769">
    <property type="entry name" value="AIRS_C"/>
    <property type="match status" value="1"/>
</dbReference>